<name>A0A3E0TSW3_9GAMM</name>
<dbReference type="EMBL" id="QUOU01000001">
    <property type="protein sequence ID" value="REL27062.1"/>
    <property type="molecule type" value="Genomic_DNA"/>
</dbReference>
<organism evidence="1 2">
    <name type="scientific">Thalassotalea euphylliae</name>
    <dbReference type="NCBI Taxonomy" id="1655234"/>
    <lineage>
        <taxon>Bacteria</taxon>
        <taxon>Pseudomonadati</taxon>
        <taxon>Pseudomonadota</taxon>
        <taxon>Gammaproteobacteria</taxon>
        <taxon>Alteromonadales</taxon>
        <taxon>Colwelliaceae</taxon>
        <taxon>Thalassotalea</taxon>
    </lineage>
</organism>
<dbReference type="AlphaFoldDB" id="A0A3E0TSW3"/>
<evidence type="ECO:0000313" key="1">
    <source>
        <dbReference type="EMBL" id="REL27062.1"/>
    </source>
</evidence>
<sequence length="113" mass="12185">MNILISFVLGVLVTFGYFVVESTLDCPTGGISLHVNNDTQLGIDTVIFETSKGNVYSCKLNPRHCALTMVATGDVSIKIKAVLYDDDELIGNIGYADSCSTHTMKISSFVSKT</sequence>
<dbReference type="Proteomes" id="UP000256478">
    <property type="component" value="Unassembled WGS sequence"/>
</dbReference>
<accession>A0A3E0TSW3</accession>
<gene>
    <name evidence="1" type="ORF">DXX93_11135</name>
</gene>
<protein>
    <submittedName>
        <fullName evidence="1">Uncharacterized protein</fullName>
    </submittedName>
</protein>
<reference evidence="1 2" key="1">
    <citation type="submission" date="2018-08" db="EMBL/GenBank/DDBJ databases">
        <title>Thalassotalea euphylliae genome.</title>
        <authorList>
            <person name="Summers S."/>
            <person name="Rice S.A."/>
            <person name="Freckelton M.L."/>
            <person name="Nedved B.T."/>
            <person name="Hadfield M.G."/>
        </authorList>
    </citation>
    <scope>NUCLEOTIDE SEQUENCE [LARGE SCALE GENOMIC DNA]</scope>
    <source>
        <strain evidence="1 2">H1</strain>
    </source>
</reference>
<evidence type="ECO:0000313" key="2">
    <source>
        <dbReference type="Proteomes" id="UP000256478"/>
    </source>
</evidence>
<proteinExistence type="predicted"/>
<comment type="caution">
    <text evidence="1">The sequence shown here is derived from an EMBL/GenBank/DDBJ whole genome shotgun (WGS) entry which is preliminary data.</text>
</comment>